<protein>
    <recommendedName>
        <fullName evidence="8">Probable membrane transporter protein</fullName>
    </recommendedName>
</protein>
<organism evidence="9 10">
    <name type="scientific">Arsenicitalea aurantiaca</name>
    <dbReference type="NCBI Taxonomy" id="1783274"/>
    <lineage>
        <taxon>Bacteria</taxon>
        <taxon>Pseudomonadati</taxon>
        <taxon>Pseudomonadota</taxon>
        <taxon>Alphaproteobacteria</taxon>
        <taxon>Hyphomicrobiales</taxon>
        <taxon>Devosiaceae</taxon>
        <taxon>Arsenicitalea</taxon>
    </lineage>
</organism>
<evidence type="ECO:0000256" key="6">
    <source>
        <dbReference type="ARBA" id="ARBA00022989"/>
    </source>
</evidence>
<evidence type="ECO:0000256" key="5">
    <source>
        <dbReference type="ARBA" id="ARBA00022692"/>
    </source>
</evidence>
<keyword evidence="6 8" id="KW-1133">Transmembrane helix</keyword>
<dbReference type="AlphaFoldDB" id="A0A433X5S9"/>
<comment type="caution">
    <text evidence="9">The sequence shown here is derived from an EMBL/GenBank/DDBJ whole genome shotgun (WGS) entry which is preliminary data.</text>
</comment>
<evidence type="ECO:0000256" key="2">
    <source>
        <dbReference type="ARBA" id="ARBA00009142"/>
    </source>
</evidence>
<reference evidence="9 10" key="1">
    <citation type="journal article" date="2016" name="Int. J. Syst. Evol. Microbiol.">
        <title>Arsenicitalea aurantiaca gen. nov., sp. nov., a new member of the family Hyphomicrobiaceae, isolated from high-arsenic sediment.</title>
        <authorList>
            <person name="Mu Y."/>
            <person name="Zhou L."/>
            <person name="Zeng X.C."/>
            <person name="Liu L."/>
            <person name="Pan Y."/>
            <person name="Chen X."/>
            <person name="Wang J."/>
            <person name="Li S."/>
            <person name="Li W.J."/>
            <person name="Wang Y."/>
        </authorList>
    </citation>
    <scope>NUCLEOTIDE SEQUENCE [LARGE SCALE GENOMIC DNA]</scope>
    <source>
        <strain evidence="9 10">42-50</strain>
    </source>
</reference>
<evidence type="ECO:0000313" key="9">
    <source>
        <dbReference type="EMBL" id="RUT29409.1"/>
    </source>
</evidence>
<gene>
    <name evidence="9" type="ORF">EMQ25_14935</name>
</gene>
<name>A0A433X5S9_9HYPH</name>
<dbReference type="OrthoDB" id="5195497at2"/>
<keyword evidence="5 8" id="KW-0812">Transmembrane</keyword>
<feature type="transmembrane region" description="Helical" evidence="8">
    <location>
        <begin position="34"/>
        <end position="58"/>
    </location>
</feature>
<evidence type="ECO:0000256" key="1">
    <source>
        <dbReference type="ARBA" id="ARBA00004651"/>
    </source>
</evidence>
<feature type="transmembrane region" description="Helical" evidence="8">
    <location>
        <begin position="98"/>
        <end position="118"/>
    </location>
</feature>
<feature type="transmembrane region" description="Helical" evidence="8">
    <location>
        <begin position="130"/>
        <end position="159"/>
    </location>
</feature>
<evidence type="ECO:0000256" key="8">
    <source>
        <dbReference type="RuleBase" id="RU363041"/>
    </source>
</evidence>
<proteinExistence type="inferred from homology"/>
<evidence type="ECO:0000256" key="3">
    <source>
        <dbReference type="ARBA" id="ARBA00022448"/>
    </source>
</evidence>
<feature type="transmembrane region" description="Helical" evidence="8">
    <location>
        <begin position="70"/>
        <end position="92"/>
    </location>
</feature>
<evidence type="ECO:0000256" key="4">
    <source>
        <dbReference type="ARBA" id="ARBA00022475"/>
    </source>
</evidence>
<keyword evidence="3" id="KW-0813">Transport</keyword>
<feature type="transmembrane region" description="Helical" evidence="8">
    <location>
        <begin position="165"/>
        <end position="184"/>
    </location>
</feature>
<dbReference type="Proteomes" id="UP000281547">
    <property type="component" value="Unassembled WGS sequence"/>
</dbReference>
<keyword evidence="7 8" id="KW-0472">Membrane</keyword>
<feature type="transmembrane region" description="Helical" evidence="8">
    <location>
        <begin position="196"/>
        <end position="216"/>
    </location>
</feature>
<dbReference type="InterPro" id="IPR052017">
    <property type="entry name" value="TSUP"/>
</dbReference>
<keyword evidence="4 8" id="KW-1003">Cell membrane</keyword>
<keyword evidence="10" id="KW-1185">Reference proteome</keyword>
<dbReference type="InterPro" id="IPR002781">
    <property type="entry name" value="TM_pro_TauE-like"/>
</dbReference>
<evidence type="ECO:0000313" key="10">
    <source>
        <dbReference type="Proteomes" id="UP000281547"/>
    </source>
</evidence>
<dbReference type="EMBL" id="RZNJ01000005">
    <property type="protein sequence ID" value="RUT29409.1"/>
    <property type="molecule type" value="Genomic_DNA"/>
</dbReference>
<comment type="subcellular location">
    <subcellularLocation>
        <location evidence="1 8">Cell membrane</location>
        <topology evidence="1 8">Multi-pass membrane protein</topology>
    </subcellularLocation>
</comment>
<feature type="transmembrane region" description="Helical" evidence="8">
    <location>
        <begin position="228"/>
        <end position="249"/>
    </location>
</feature>
<dbReference type="Pfam" id="PF01925">
    <property type="entry name" value="TauE"/>
    <property type="match status" value="1"/>
</dbReference>
<dbReference type="RefSeq" id="WP_127189398.1">
    <property type="nucleotide sequence ID" value="NZ_RZNJ01000005.1"/>
</dbReference>
<dbReference type="PANTHER" id="PTHR30269:SF32">
    <property type="entry name" value="MEMBRANE TRANSPORTER PROTEIN-RELATED"/>
    <property type="match status" value="1"/>
</dbReference>
<comment type="similarity">
    <text evidence="2 8">Belongs to the 4-toluene sulfonate uptake permease (TSUP) (TC 2.A.102) family.</text>
</comment>
<dbReference type="PANTHER" id="PTHR30269">
    <property type="entry name" value="TRANSMEMBRANE PROTEIN YFCA"/>
    <property type="match status" value="1"/>
</dbReference>
<accession>A0A433X5S9</accession>
<dbReference type="GO" id="GO:0005886">
    <property type="term" value="C:plasma membrane"/>
    <property type="evidence" value="ECO:0007669"/>
    <property type="project" value="UniProtKB-SubCell"/>
</dbReference>
<evidence type="ECO:0000256" key="7">
    <source>
        <dbReference type="ARBA" id="ARBA00023136"/>
    </source>
</evidence>
<sequence length="251" mass="26370">MSLTILALVALTIFAGGMIKGAVGLGLPMIAIPVLSIFIGVPQAVTIVAVPMAVTNAWQMWQFRAARHGVRFLPAFLVAGVAAIFPGTWLLSQASGEYLELALGITVLGYVGLRLSAVEFHLSERAGSRLAPVVGFGAGFLQGATGLSGVVGATYFHAIGLVRQGFMFSLASMFFLFIMIQLALLVGSGISTEQSLLTGVFALLPAGIGLFIGNAIAGRLERRVFDRLIYLVLMASAVPLIWSSLTIMAGR</sequence>